<evidence type="ECO:0000313" key="2">
    <source>
        <dbReference type="Proteomes" id="UP000004105"/>
    </source>
</evidence>
<organism evidence="1 2">
    <name type="scientific">Neisseria bacilliformis ATCC BAA-1200</name>
    <dbReference type="NCBI Taxonomy" id="888742"/>
    <lineage>
        <taxon>Bacteria</taxon>
        <taxon>Pseudomonadati</taxon>
        <taxon>Pseudomonadota</taxon>
        <taxon>Betaproteobacteria</taxon>
        <taxon>Neisseriales</taxon>
        <taxon>Neisseriaceae</taxon>
        <taxon>Neisseria</taxon>
    </lineage>
</organism>
<sequence>MCKAKKMLRRDIRASVRLCQKRIRRHKLPRQRKRPSEKTVFGFSDGLLCPY</sequence>
<keyword evidence="2" id="KW-1185">Reference proteome</keyword>
<dbReference type="AlphaFoldDB" id="F2BD85"/>
<gene>
    <name evidence="1" type="ORF">HMPREF9123_1691</name>
</gene>
<protein>
    <submittedName>
        <fullName evidence="1">Uncharacterized protein</fullName>
    </submittedName>
</protein>
<dbReference type="EMBL" id="AFAY01000034">
    <property type="protein sequence ID" value="EGF10620.1"/>
    <property type="molecule type" value="Genomic_DNA"/>
</dbReference>
<proteinExistence type="predicted"/>
<reference evidence="1 2" key="1">
    <citation type="submission" date="2011-02" db="EMBL/GenBank/DDBJ databases">
        <authorList>
            <person name="Muzny D."/>
            <person name="Qin X."/>
            <person name="Deng J."/>
            <person name="Jiang H."/>
            <person name="Liu Y."/>
            <person name="Qu J."/>
            <person name="Song X.-Z."/>
            <person name="Zhang L."/>
            <person name="Thornton R."/>
            <person name="Coyle M."/>
            <person name="Francisco L."/>
            <person name="Jackson L."/>
            <person name="Javaid M."/>
            <person name="Korchina V."/>
            <person name="Kovar C."/>
            <person name="Mata R."/>
            <person name="Mathew T."/>
            <person name="Ngo R."/>
            <person name="Nguyen L."/>
            <person name="Nguyen N."/>
            <person name="Okwuonu G."/>
            <person name="Ongeri F."/>
            <person name="Pham C."/>
            <person name="Simmons D."/>
            <person name="Wilczek-Boney K."/>
            <person name="Hale W."/>
            <person name="Jakkamsetti A."/>
            <person name="Pham P."/>
            <person name="Ruth R."/>
            <person name="San Lucas F."/>
            <person name="Warren J."/>
            <person name="Zhang J."/>
            <person name="Zhao Z."/>
            <person name="Zhou C."/>
            <person name="Zhu D."/>
            <person name="Lee S."/>
            <person name="Bess C."/>
            <person name="Blankenburg K."/>
            <person name="Forbes L."/>
            <person name="Fu Q."/>
            <person name="Gubbala S."/>
            <person name="Hirani K."/>
            <person name="Jayaseelan J.C."/>
            <person name="Lara F."/>
            <person name="Munidasa M."/>
            <person name="Palculict T."/>
            <person name="Patil S."/>
            <person name="Pu L.-L."/>
            <person name="Saada N."/>
            <person name="Tang L."/>
            <person name="Weissenberger G."/>
            <person name="Zhu Y."/>
            <person name="Hemphill L."/>
            <person name="Shang Y."/>
            <person name="Youmans B."/>
            <person name="Ayvaz T."/>
            <person name="Ross M."/>
            <person name="Santibanez J."/>
            <person name="Aqrawi P."/>
            <person name="Gross S."/>
            <person name="Joshi V."/>
            <person name="Fowler G."/>
            <person name="Nazareth L."/>
            <person name="Reid J."/>
            <person name="Worley K."/>
            <person name="Petrosino J."/>
            <person name="Highlander S."/>
            <person name="Gibbs R."/>
        </authorList>
    </citation>
    <scope>NUCLEOTIDE SEQUENCE [LARGE SCALE GENOMIC DNA]</scope>
    <source>
        <strain evidence="1 2">ATCC BAA-1200</strain>
    </source>
</reference>
<comment type="caution">
    <text evidence="1">The sequence shown here is derived from an EMBL/GenBank/DDBJ whole genome shotgun (WGS) entry which is preliminary data.</text>
</comment>
<dbReference type="HOGENOM" id="CLU_3101242_0_0_4"/>
<name>F2BD85_9NEIS</name>
<accession>F2BD85</accession>
<dbReference type="Proteomes" id="UP000004105">
    <property type="component" value="Unassembled WGS sequence"/>
</dbReference>
<evidence type="ECO:0000313" key="1">
    <source>
        <dbReference type="EMBL" id="EGF10620.1"/>
    </source>
</evidence>